<dbReference type="InterPro" id="IPR036271">
    <property type="entry name" value="Tet_transcr_reg_TetR-rel_C_sf"/>
</dbReference>
<dbReference type="AlphaFoldDB" id="A0A6P2Y0D9"/>
<dbReference type="PROSITE" id="PS50977">
    <property type="entry name" value="HTH_TETR_2"/>
    <property type="match status" value="1"/>
</dbReference>
<sequence length="215" mass="23002">MRNIVPLIKGKELSSKTGKIGEESAPRAVRADAQRNIDTLLRTALEVFETSGVDAPVREIAQKAGVGIGTIYRHFPKRSDLVVAALCSEVDICADAGVELAGTLDAGKALTEWIDHYVEFVTKRRGLAAVLNSGDPAFKAVPLYFLQRLRPVVQDLLDAAIASGEIRAGIQPDELLCAVGALCGPLECPEPPDARRLVALFIDGLRYGAGARTLK</sequence>
<dbReference type="SUPFAM" id="SSF48498">
    <property type="entry name" value="Tetracyclin repressor-like, C-terminal domain"/>
    <property type="match status" value="1"/>
</dbReference>
<evidence type="ECO:0000313" key="7">
    <source>
        <dbReference type="Proteomes" id="UP000494110"/>
    </source>
</evidence>
<keyword evidence="3" id="KW-0804">Transcription</keyword>
<dbReference type="Pfam" id="PF21597">
    <property type="entry name" value="TetR_C_43"/>
    <property type="match status" value="1"/>
</dbReference>
<proteinExistence type="predicted"/>
<evidence type="ECO:0000256" key="1">
    <source>
        <dbReference type="ARBA" id="ARBA00023015"/>
    </source>
</evidence>
<dbReference type="InterPro" id="IPR001647">
    <property type="entry name" value="HTH_TetR"/>
</dbReference>
<evidence type="ECO:0000259" key="5">
    <source>
        <dbReference type="PROSITE" id="PS50977"/>
    </source>
</evidence>
<keyword evidence="1" id="KW-0805">Transcription regulation</keyword>
<dbReference type="InterPro" id="IPR049445">
    <property type="entry name" value="TetR_SbtR-like_C"/>
</dbReference>
<dbReference type="GO" id="GO:0003700">
    <property type="term" value="F:DNA-binding transcription factor activity"/>
    <property type="evidence" value="ECO:0007669"/>
    <property type="project" value="TreeGrafter"/>
</dbReference>
<feature type="DNA-binding region" description="H-T-H motif" evidence="4">
    <location>
        <begin position="56"/>
        <end position="75"/>
    </location>
</feature>
<dbReference type="PANTHER" id="PTHR30055:SF234">
    <property type="entry name" value="HTH-TYPE TRANSCRIPTIONAL REGULATOR BETI"/>
    <property type="match status" value="1"/>
</dbReference>
<protein>
    <submittedName>
        <fullName evidence="6">Putative HTH-type transcriptional regulator TtgW</fullName>
    </submittedName>
</protein>
<evidence type="ECO:0000256" key="2">
    <source>
        <dbReference type="ARBA" id="ARBA00023125"/>
    </source>
</evidence>
<dbReference type="Proteomes" id="UP000494110">
    <property type="component" value="Unassembled WGS sequence"/>
</dbReference>
<gene>
    <name evidence="6" type="primary">ttgW</name>
    <name evidence="6" type="ORF">BLA39750_03365</name>
</gene>
<dbReference type="PRINTS" id="PR00455">
    <property type="entry name" value="HTHTETR"/>
</dbReference>
<dbReference type="EMBL" id="CABVQN010000015">
    <property type="protein sequence ID" value="VWD13109.1"/>
    <property type="molecule type" value="Genomic_DNA"/>
</dbReference>
<dbReference type="GO" id="GO:0000976">
    <property type="term" value="F:transcription cis-regulatory region binding"/>
    <property type="evidence" value="ECO:0007669"/>
    <property type="project" value="TreeGrafter"/>
</dbReference>
<reference evidence="6 7" key="1">
    <citation type="submission" date="2019-09" db="EMBL/GenBank/DDBJ databases">
        <authorList>
            <person name="Depoorter E."/>
        </authorList>
    </citation>
    <scope>NUCLEOTIDE SEQUENCE [LARGE SCALE GENOMIC DNA]</scope>
    <source>
        <strain evidence="6">R-39750</strain>
    </source>
</reference>
<dbReference type="InterPro" id="IPR050109">
    <property type="entry name" value="HTH-type_TetR-like_transc_reg"/>
</dbReference>
<dbReference type="InterPro" id="IPR009057">
    <property type="entry name" value="Homeodomain-like_sf"/>
</dbReference>
<dbReference type="SUPFAM" id="SSF46689">
    <property type="entry name" value="Homeodomain-like"/>
    <property type="match status" value="1"/>
</dbReference>
<evidence type="ECO:0000313" key="6">
    <source>
        <dbReference type="EMBL" id="VWD13109.1"/>
    </source>
</evidence>
<evidence type="ECO:0000256" key="4">
    <source>
        <dbReference type="PROSITE-ProRule" id="PRU00335"/>
    </source>
</evidence>
<feature type="domain" description="HTH tetR-type" evidence="5">
    <location>
        <begin position="34"/>
        <end position="93"/>
    </location>
</feature>
<evidence type="ECO:0000256" key="3">
    <source>
        <dbReference type="ARBA" id="ARBA00023163"/>
    </source>
</evidence>
<organism evidence="6 7">
    <name type="scientific">Burkholderia lata (strain ATCC 17760 / DSM 23089 / LMG 22485 / NCIMB 9086 / R18194 / 383)</name>
    <dbReference type="NCBI Taxonomy" id="482957"/>
    <lineage>
        <taxon>Bacteria</taxon>
        <taxon>Pseudomonadati</taxon>
        <taxon>Pseudomonadota</taxon>
        <taxon>Betaproteobacteria</taxon>
        <taxon>Burkholderiales</taxon>
        <taxon>Burkholderiaceae</taxon>
        <taxon>Burkholderia</taxon>
        <taxon>Burkholderia cepacia complex</taxon>
    </lineage>
</organism>
<dbReference type="Pfam" id="PF00440">
    <property type="entry name" value="TetR_N"/>
    <property type="match status" value="1"/>
</dbReference>
<keyword evidence="2 4" id="KW-0238">DNA-binding</keyword>
<dbReference type="PANTHER" id="PTHR30055">
    <property type="entry name" value="HTH-TYPE TRANSCRIPTIONAL REGULATOR RUTR"/>
    <property type="match status" value="1"/>
</dbReference>
<dbReference type="Gene3D" id="1.10.357.10">
    <property type="entry name" value="Tetracycline Repressor, domain 2"/>
    <property type="match status" value="1"/>
</dbReference>
<name>A0A6P2Y0D9_BURL3</name>
<accession>A0A6P2Y0D9</accession>